<dbReference type="SUPFAM" id="SSF52540">
    <property type="entry name" value="P-loop containing nucleoside triphosphate hydrolases"/>
    <property type="match status" value="1"/>
</dbReference>
<dbReference type="OrthoDB" id="205623at2759"/>
<gene>
    <name evidence="4" type="ORF">DIATSA_LOCUS2072</name>
</gene>
<reference evidence="4" key="2">
    <citation type="submission" date="2022-10" db="EMBL/GenBank/DDBJ databases">
        <authorList>
            <consortium name="ENA_rothamsted_submissions"/>
            <consortium name="culmorum"/>
            <person name="King R."/>
        </authorList>
    </citation>
    <scope>NUCLEOTIDE SEQUENCE</scope>
</reference>
<accession>A0A9N9QV30</accession>
<dbReference type="InterPro" id="IPR027417">
    <property type="entry name" value="P-loop_NTPase"/>
</dbReference>
<keyword evidence="5" id="KW-1185">Reference proteome</keyword>
<name>A0A9N9QV30_9NEOP</name>
<organism evidence="4 5">
    <name type="scientific">Diatraea saccharalis</name>
    <name type="common">sugarcane borer</name>
    <dbReference type="NCBI Taxonomy" id="40085"/>
    <lineage>
        <taxon>Eukaryota</taxon>
        <taxon>Metazoa</taxon>
        <taxon>Ecdysozoa</taxon>
        <taxon>Arthropoda</taxon>
        <taxon>Hexapoda</taxon>
        <taxon>Insecta</taxon>
        <taxon>Pterygota</taxon>
        <taxon>Neoptera</taxon>
        <taxon>Endopterygota</taxon>
        <taxon>Lepidoptera</taxon>
        <taxon>Glossata</taxon>
        <taxon>Ditrysia</taxon>
        <taxon>Pyraloidea</taxon>
        <taxon>Crambidae</taxon>
        <taxon>Crambinae</taxon>
        <taxon>Diatraea</taxon>
    </lineage>
</organism>
<evidence type="ECO:0000256" key="1">
    <source>
        <dbReference type="ARBA" id="ARBA00005771"/>
    </source>
</evidence>
<dbReference type="PANTHER" id="PTHR11783">
    <property type="entry name" value="SULFOTRANSFERASE SULT"/>
    <property type="match status" value="1"/>
</dbReference>
<dbReference type="AlphaFoldDB" id="A0A9N9QV30"/>
<dbReference type="Proteomes" id="UP001153714">
    <property type="component" value="Chromosome 11"/>
</dbReference>
<dbReference type="InterPro" id="IPR000863">
    <property type="entry name" value="Sulfotransferase_dom"/>
</dbReference>
<evidence type="ECO:0000256" key="2">
    <source>
        <dbReference type="ARBA" id="ARBA00022679"/>
    </source>
</evidence>
<dbReference type="GO" id="GO:0008146">
    <property type="term" value="F:sulfotransferase activity"/>
    <property type="evidence" value="ECO:0007669"/>
    <property type="project" value="InterPro"/>
</dbReference>
<evidence type="ECO:0000259" key="3">
    <source>
        <dbReference type="Pfam" id="PF00685"/>
    </source>
</evidence>
<dbReference type="Gene3D" id="3.40.50.300">
    <property type="entry name" value="P-loop containing nucleotide triphosphate hydrolases"/>
    <property type="match status" value="2"/>
</dbReference>
<sequence>MKDLDQEESDEVFKYFSESFQDGFVRIGPKGYFYTSEMKDMAPIIYNMVARPDDTWVVSFPKSGTTWIQELVWLVANDFDYATAEAVPLVARFPFIEGSMFKRSKKARTLFNFKGTEEQTEALFNSADHAAKLKSPRFIKSHLPLSMLPPALLDTCKVVHIARDPRDIMDFPSTVQRVAKFLGKTVTEEQMSRLCEHLAFNNFKRNKSVNMEFFKELNTTNTNASPFIRKGKAGGWRENFDEEMTRQAEQWMADNLRDTDLRYPTV</sequence>
<dbReference type="EMBL" id="OU893342">
    <property type="protein sequence ID" value="CAG9783943.1"/>
    <property type="molecule type" value="Genomic_DNA"/>
</dbReference>
<dbReference type="Pfam" id="PF00685">
    <property type="entry name" value="Sulfotransfer_1"/>
    <property type="match status" value="1"/>
</dbReference>
<reference evidence="4" key="1">
    <citation type="submission" date="2021-12" db="EMBL/GenBank/DDBJ databases">
        <authorList>
            <person name="King R."/>
        </authorList>
    </citation>
    <scope>NUCLEOTIDE SEQUENCE</scope>
</reference>
<keyword evidence="2" id="KW-0808">Transferase</keyword>
<evidence type="ECO:0000313" key="5">
    <source>
        <dbReference type="Proteomes" id="UP001153714"/>
    </source>
</evidence>
<feature type="domain" description="Sulfotransferase" evidence="3">
    <location>
        <begin position="52"/>
        <end position="169"/>
    </location>
</feature>
<proteinExistence type="inferred from homology"/>
<comment type="similarity">
    <text evidence="1">Belongs to the sulfotransferase 1 family.</text>
</comment>
<evidence type="ECO:0000313" key="4">
    <source>
        <dbReference type="EMBL" id="CAG9783943.1"/>
    </source>
</evidence>
<protein>
    <recommendedName>
        <fullName evidence="3">Sulfotransferase domain-containing protein</fullName>
    </recommendedName>
</protein>